<sequence length="312" mass="34198">MTAACSSGTQEGNDTSQPAEPEKISYPEKPIDFIVPFAAGGGTDLNARVIEKLAEKYLGQPVVIVNKEGAGGQVGYELIAQAKPDGYTIGYLNLPGAIQIAADRETKYDPLNSYEPIIMQVLEPKLVAVRKEAPWQTMQEYIDYAKANPGKSKAANNGPGSANELAMKMFADKAQIEVTHVPYDGAGKMMAALLGGHVDIAPLGVSEFNTNAEQLRVLAVFSKERIKELKDAPTAKEQGLDLDLSARRGIVAPKGTPQEIVNFLHDNLKKMWEDPEYIQMMEQINAIPLYMNGEDFTKRIQEEQKMIDELAK</sequence>
<gene>
    <name evidence="3" type="ORF">DCMF_00520</name>
</gene>
<evidence type="ECO:0000313" key="3">
    <source>
        <dbReference type="EMBL" id="ATW28266.1"/>
    </source>
</evidence>
<dbReference type="AlphaFoldDB" id="A0A3G1L0E8"/>
<proteinExistence type="inferred from homology"/>
<dbReference type="PANTHER" id="PTHR42928:SF5">
    <property type="entry name" value="BLR1237 PROTEIN"/>
    <property type="match status" value="1"/>
</dbReference>
<organism evidence="3 4">
    <name type="scientific">Formimonas warabiya</name>
    <dbReference type="NCBI Taxonomy" id="1761012"/>
    <lineage>
        <taxon>Bacteria</taxon>
        <taxon>Bacillati</taxon>
        <taxon>Bacillota</taxon>
        <taxon>Clostridia</taxon>
        <taxon>Eubacteriales</taxon>
        <taxon>Peptococcaceae</taxon>
        <taxon>Candidatus Formimonas</taxon>
    </lineage>
</organism>
<dbReference type="KEGG" id="fwa:DCMF_00520"/>
<dbReference type="Gene3D" id="3.40.190.150">
    <property type="entry name" value="Bordetella uptake gene, domain 1"/>
    <property type="match status" value="1"/>
</dbReference>
<dbReference type="PIRSF" id="PIRSF017082">
    <property type="entry name" value="YflP"/>
    <property type="match status" value="1"/>
</dbReference>
<evidence type="ECO:0000256" key="1">
    <source>
        <dbReference type="ARBA" id="ARBA00006987"/>
    </source>
</evidence>
<reference evidence="3 4" key="1">
    <citation type="submission" date="2016-10" db="EMBL/GenBank/DDBJ databases">
        <title>Complete Genome Sequence of Peptococcaceae strain DCMF.</title>
        <authorList>
            <person name="Edwards R.J."/>
            <person name="Holland S.I."/>
            <person name="Deshpande N.P."/>
            <person name="Wong Y.K."/>
            <person name="Ertan H."/>
            <person name="Manefield M."/>
            <person name="Russell T.L."/>
            <person name="Lee M.J."/>
        </authorList>
    </citation>
    <scope>NUCLEOTIDE SEQUENCE [LARGE SCALE GENOMIC DNA]</scope>
    <source>
        <strain evidence="3 4">DCMF</strain>
    </source>
</reference>
<name>A0A3G1L0E8_FORW1</name>
<dbReference type="PANTHER" id="PTHR42928">
    <property type="entry name" value="TRICARBOXYLATE-BINDING PROTEIN"/>
    <property type="match status" value="1"/>
</dbReference>
<dbReference type="EMBL" id="CP017634">
    <property type="protein sequence ID" value="ATW28266.1"/>
    <property type="molecule type" value="Genomic_DNA"/>
</dbReference>
<evidence type="ECO:0000256" key="2">
    <source>
        <dbReference type="SAM" id="MobiDB-lite"/>
    </source>
</evidence>
<dbReference type="Proteomes" id="UP000323521">
    <property type="component" value="Chromosome"/>
</dbReference>
<protein>
    <recommendedName>
        <fullName evidence="5">Tripartite tricarboxylate transporter substrate binding protein</fullName>
    </recommendedName>
</protein>
<dbReference type="InterPro" id="IPR042100">
    <property type="entry name" value="Bug_dom1"/>
</dbReference>
<dbReference type="CDD" id="cd07012">
    <property type="entry name" value="PBP2_Bug_TTT"/>
    <property type="match status" value="1"/>
</dbReference>
<accession>A0A3G1L0E8</accession>
<feature type="compositionally biased region" description="Polar residues" evidence="2">
    <location>
        <begin position="1"/>
        <end position="18"/>
    </location>
</feature>
<feature type="region of interest" description="Disordered" evidence="2">
    <location>
        <begin position="1"/>
        <end position="24"/>
    </location>
</feature>
<evidence type="ECO:0008006" key="5">
    <source>
        <dbReference type="Google" id="ProtNLM"/>
    </source>
</evidence>
<evidence type="ECO:0000313" key="4">
    <source>
        <dbReference type="Proteomes" id="UP000323521"/>
    </source>
</evidence>
<dbReference type="SUPFAM" id="SSF53850">
    <property type="entry name" value="Periplasmic binding protein-like II"/>
    <property type="match status" value="1"/>
</dbReference>
<dbReference type="Pfam" id="PF03401">
    <property type="entry name" value="TctC"/>
    <property type="match status" value="1"/>
</dbReference>
<dbReference type="InterPro" id="IPR005064">
    <property type="entry name" value="BUG"/>
</dbReference>
<comment type="similarity">
    <text evidence="1">Belongs to the UPF0065 (bug) family.</text>
</comment>
<dbReference type="Gene3D" id="3.40.190.10">
    <property type="entry name" value="Periplasmic binding protein-like II"/>
    <property type="match status" value="1"/>
</dbReference>
<keyword evidence="4" id="KW-1185">Reference proteome</keyword>